<dbReference type="PROSITE" id="PS50006">
    <property type="entry name" value="FHA_DOMAIN"/>
    <property type="match status" value="1"/>
</dbReference>
<dbReference type="PANTHER" id="PTHR23308">
    <property type="entry name" value="NUCLEAR INHIBITOR OF PROTEIN PHOSPHATASE-1"/>
    <property type="match status" value="1"/>
</dbReference>
<dbReference type="Gene3D" id="2.60.200.20">
    <property type="match status" value="1"/>
</dbReference>
<organism evidence="3 4">
    <name type="scientific">Parthenolecanium corni</name>
    <dbReference type="NCBI Taxonomy" id="536013"/>
    <lineage>
        <taxon>Eukaryota</taxon>
        <taxon>Metazoa</taxon>
        <taxon>Ecdysozoa</taxon>
        <taxon>Arthropoda</taxon>
        <taxon>Hexapoda</taxon>
        <taxon>Insecta</taxon>
        <taxon>Pterygota</taxon>
        <taxon>Neoptera</taxon>
        <taxon>Paraneoptera</taxon>
        <taxon>Hemiptera</taxon>
        <taxon>Sternorrhyncha</taxon>
        <taxon>Coccoidea</taxon>
        <taxon>Coccidae</taxon>
        <taxon>Parthenolecanium</taxon>
    </lineage>
</organism>
<dbReference type="SMART" id="SM00240">
    <property type="entry name" value="FHA"/>
    <property type="match status" value="1"/>
</dbReference>
<sequence>MDATLDSDGFKKPNFPLEKQPSKVIVEKEIKDEAAEVIPEEVHVEVESQLSVAKPSAIKTPTQPIPYSEPSWGGQPDIFYSLEEMKNGVSLRMIPLDQRSFYSFGRLENCHVVMAHPTISRYHAILQFRPTFSDTDEKKGFYLYDLGSTHGTFLNKQRVKPKTYIKLQVGYMIKFGSSTRVFLLHGPEEDQEEESKYTYTQLREMRKEELDRKENAYLEEQAKLSAKAEEEEARGIDWGMGEDADEESDLTENPFAVLTNEEMYIDDPKKTLRCWFEREGEEVNYRVEEKSYGQFHCSIELPLENAGGGTVIAEATVSGKKREAIFQCALEACRILDRNGLLNQKSQESKKRKLKNWEEDDYYDSDEDSFFDRTGDLETKRQQRKNQVHKAQPQTDTYETLIEKHKAVLKEIETLERKLDTMLKNASSRNPDNDDDDENLDDFTSNKSSGQVIDKLEQRKCKSLLTSLKNDEERLRKLINFVKPFELPEIKPPPEKPAEDVEEIPPIKQPKLETSSSSDHKTNTSSREDAELRVHDTDVPQPSTSKVAADVVPESSSAPPSKEPTKKSSSVASISSTIEKLRKKPSINKSKELAKCYSNDHDEDFNNIVWAPPGDQSGDGRTKLNEKFGY</sequence>
<feature type="region of interest" description="Disordered" evidence="1">
    <location>
        <begin position="423"/>
        <end position="447"/>
    </location>
</feature>
<feature type="compositionally biased region" description="Basic and acidic residues" evidence="1">
    <location>
        <begin position="518"/>
        <end position="538"/>
    </location>
</feature>
<protein>
    <recommendedName>
        <fullName evidence="2">FHA domain-containing protein</fullName>
    </recommendedName>
</protein>
<keyword evidence="4" id="KW-1185">Reference proteome</keyword>
<evidence type="ECO:0000256" key="1">
    <source>
        <dbReference type="SAM" id="MobiDB-lite"/>
    </source>
</evidence>
<feature type="compositionally biased region" description="Basic and acidic residues" evidence="1">
    <location>
        <begin position="618"/>
        <end position="630"/>
    </location>
</feature>
<name>A0AAN9TQI9_9HEMI</name>
<accession>A0AAN9TQI9</accession>
<feature type="compositionally biased region" description="Low complexity" evidence="1">
    <location>
        <begin position="567"/>
        <end position="576"/>
    </location>
</feature>
<dbReference type="SUPFAM" id="SSF49879">
    <property type="entry name" value="SMAD/FHA domain"/>
    <property type="match status" value="1"/>
</dbReference>
<gene>
    <name evidence="3" type="ORF">V9T40_003036</name>
</gene>
<dbReference type="InterPro" id="IPR050923">
    <property type="entry name" value="Cell_Proc_Reg/RNA_Proc"/>
</dbReference>
<reference evidence="3 4" key="1">
    <citation type="submission" date="2024-03" db="EMBL/GenBank/DDBJ databases">
        <title>Adaptation during the transition from Ophiocordyceps entomopathogen to insect associate is accompanied by gene loss and intensified selection.</title>
        <authorList>
            <person name="Ward C.M."/>
            <person name="Onetto C.A."/>
            <person name="Borneman A.R."/>
        </authorList>
    </citation>
    <scope>NUCLEOTIDE SEQUENCE [LARGE SCALE GENOMIC DNA]</scope>
    <source>
        <strain evidence="3">AWRI1</strain>
        <tissue evidence="3">Single Adult Female</tissue>
    </source>
</reference>
<feature type="compositionally biased region" description="Basic and acidic residues" evidence="1">
    <location>
        <begin position="486"/>
        <end position="499"/>
    </location>
</feature>
<dbReference type="CDD" id="cd19856">
    <property type="entry name" value="DSRM_Kanadaptin"/>
    <property type="match status" value="1"/>
</dbReference>
<proteinExistence type="predicted"/>
<feature type="region of interest" description="Disordered" evidence="1">
    <location>
        <begin position="608"/>
        <end position="630"/>
    </location>
</feature>
<evidence type="ECO:0000313" key="4">
    <source>
        <dbReference type="Proteomes" id="UP001367676"/>
    </source>
</evidence>
<evidence type="ECO:0000259" key="2">
    <source>
        <dbReference type="PROSITE" id="PS50006"/>
    </source>
</evidence>
<comment type="caution">
    <text evidence="3">The sequence shown here is derived from an EMBL/GenBank/DDBJ whole genome shotgun (WGS) entry which is preliminary data.</text>
</comment>
<feature type="domain" description="FHA" evidence="2">
    <location>
        <begin position="102"/>
        <end position="159"/>
    </location>
</feature>
<evidence type="ECO:0000313" key="3">
    <source>
        <dbReference type="EMBL" id="KAK7603037.1"/>
    </source>
</evidence>
<dbReference type="EMBL" id="JBBCAQ010000006">
    <property type="protein sequence ID" value="KAK7603037.1"/>
    <property type="molecule type" value="Genomic_DNA"/>
</dbReference>
<dbReference type="AlphaFoldDB" id="A0AAN9TQI9"/>
<dbReference type="InterPro" id="IPR000253">
    <property type="entry name" value="FHA_dom"/>
</dbReference>
<dbReference type="CDD" id="cd22677">
    <property type="entry name" value="FHA_Kanadaptin"/>
    <property type="match status" value="1"/>
</dbReference>
<dbReference type="Proteomes" id="UP001367676">
    <property type="component" value="Unassembled WGS sequence"/>
</dbReference>
<dbReference type="Pfam" id="PF00498">
    <property type="entry name" value="FHA"/>
    <property type="match status" value="1"/>
</dbReference>
<feature type="compositionally biased region" description="Low complexity" evidence="1">
    <location>
        <begin position="547"/>
        <end position="560"/>
    </location>
</feature>
<dbReference type="InterPro" id="IPR008984">
    <property type="entry name" value="SMAD_FHA_dom_sf"/>
</dbReference>
<feature type="region of interest" description="Disordered" evidence="1">
    <location>
        <begin position="483"/>
        <end position="589"/>
    </location>
</feature>